<protein>
    <submittedName>
        <fullName evidence="1">Uncharacterized protein</fullName>
    </submittedName>
</protein>
<dbReference type="Proteomes" id="UP000276133">
    <property type="component" value="Unassembled WGS sequence"/>
</dbReference>
<keyword evidence="2" id="KW-1185">Reference proteome</keyword>
<evidence type="ECO:0000313" key="1">
    <source>
        <dbReference type="EMBL" id="RNA36658.1"/>
    </source>
</evidence>
<evidence type="ECO:0000313" key="2">
    <source>
        <dbReference type="Proteomes" id="UP000276133"/>
    </source>
</evidence>
<dbReference type="EMBL" id="REGN01001149">
    <property type="protein sequence ID" value="RNA36658.1"/>
    <property type="molecule type" value="Genomic_DNA"/>
</dbReference>
<accession>A0A3M7SM96</accession>
<reference evidence="1 2" key="1">
    <citation type="journal article" date="2018" name="Sci. Rep.">
        <title>Genomic signatures of local adaptation to the degree of environmental predictability in rotifers.</title>
        <authorList>
            <person name="Franch-Gras L."/>
            <person name="Hahn C."/>
            <person name="Garcia-Roger E.M."/>
            <person name="Carmona M.J."/>
            <person name="Serra M."/>
            <person name="Gomez A."/>
        </authorList>
    </citation>
    <scope>NUCLEOTIDE SEQUENCE [LARGE SCALE GENOMIC DNA]</scope>
    <source>
        <strain evidence="1">HYR1</strain>
    </source>
</reference>
<gene>
    <name evidence="1" type="ORF">BpHYR1_007948</name>
</gene>
<dbReference type="AlphaFoldDB" id="A0A3M7SM96"/>
<proteinExistence type="predicted"/>
<sequence length="135" mass="15896">MLLVSDKNLGKTIRYRNLPYIVQILNPEGIRFRFNKRLKNSSRIVGILPCLRREYDILSNPQTGESFLVKIGLEKIEVAGTRTEFSSPNLQPEELKNSRASKQKLIYWNKFYLSHDTWNQTRGSIFYNRIVNIIY</sequence>
<organism evidence="1 2">
    <name type="scientific">Brachionus plicatilis</name>
    <name type="common">Marine rotifer</name>
    <name type="synonym">Brachionus muelleri</name>
    <dbReference type="NCBI Taxonomy" id="10195"/>
    <lineage>
        <taxon>Eukaryota</taxon>
        <taxon>Metazoa</taxon>
        <taxon>Spiralia</taxon>
        <taxon>Gnathifera</taxon>
        <taxon>Rotifera</taxon>
        <taxon>Eurotatoria</taxon>
        <taxon>Monogononta</taxon>
        <taxon>Pseudotrocha</taxon>
        <taxon>Ploima</taxon>
        <taxon>Brachionidae</taxon>
        <taxon>Brachionus</taxon>
    </lineage>
</organism>
<comment type="caution">
    <text evidence="1">The sequence shown here is derived from an EMBL/GenBank/DDBJ whole genome shotgun (WGS) entry which is preliminary data.</text>
</comment>
<name>A0A3M7SM96_BRAPC</name>